<dbReference type="AlphaFoldDB" id="A0A1Q9A8M1"/>
<dbReference type="NCBIfam" id="TIGR00685">
    <property type="entry name" value="T6PP"/>
    <property type="match status" value="1"/>
</dbReference>
<dbReference type="InterPro" id="IPR044651">
    <property type="entry name" value="OTSB-like"/>
</dbReference>
<gene>
    <name evidence="6" type="ORF">BJF91_06765</name>
    <name evidence="5" type="ORF">GGQ71_003824</name>
</gene>
<evidence type="ECO:0000313" key="5">
    <source>
        <dbReference type="EMBL" id="MBB4009536.1"/>
    </source>
</evidence>
<keyword evidence="3 4" id="KW-0378">Hydrolase</keyword>
<dbReference type="PANTHER" id="PTHR43768:SF3">
    <property type="entry name" value="TREHALOSE 6-PHOSPHATE PHOSPHATASE"/>
    <property type="match status" value="1"/>
</dbReference>
<evidence type="ECO:0000256" key="2">
    <source>
        <dbReference type="ARBA" id="ARBA00008770"/>
    </source>
</evidence>
<dbReference type="GO" id="GO:0004805">
    <property type="term" value="F:trehalose-phosphatase activity"/>
    <property type="evidence" value="ECO:0007669"/>
    <property type="project" value="UniProtKB-EC"/>
</dbReference>
<dbReference type="Pfam" id="PF02358">
    <property type="entry name" value="Trehalose_PPase"/>
    <property type="match status" value="1"/>
</dbReference>
<keyword evidence="7" id="KW-1185">Reference proteome</keyword>
<keyword evidence="4" id="KW-0479">Metal-binding</keyword>
<dbReference type="Proteomes" id="UP000544107">
    <property type="component" value="Unassembled WGS sequence"/>
</dbReference>
<comment type="function">
    <text evidence="4">Removes the phosphate from trehalose 6-phosphate to produce free trehalose.</text>
</comment>
<dbReference type="InterPro" id="IPR003337">
    <property type="entry name" value="Trehalose_PPase"/>
</dbReference>
<dbReference type="CDD" id="cd01627">
    <property type="entry name" value="HAD_TPP"/>
    <property type="match status" value="1"/>
</dbReference>
<comment type="similarity">
    <text evidence="2 4">Belongs to the trehalose phosphatase family.</text>
</comment>
<evidence type="ECO:0000256" key="4">
    <source>
        <dbReference type="RuleBase" id="RU361117"/>
    </source>
</evidence>
<dbReference type="PANTHER" id="PTHR43768">
    <property type="entry name" value="TREHALOSE 6-PHOSPHATE PHOSPHATASE"/>
    <property type="match status" value="1"/>
</dbReference>
<dbReference type="Gene3D" id="3.40.50.1000">
    <property type="entry name" value="HAD superfamily/HAD-like"/>
    <property type="match status" value="1"/>
</dbReference>
<dbReference type="SUPFAM" id="SSF56784">
    <property type="entry name" value="HAD-like"/>
    <property type="match status" value="1"/>
</dbReference>
<evidence type="ECO:0000256" key="3">
    <source>
        <dbReference type="ARBA" id="ARBA00022801"/>
    </source>
</evidence>
<comment type="pathway">
    <text evidence="1 4">Glycan biosynthesis; trehalose biosynthesis.</text>
</comment>
<comment type="catalytic activity">
    <reaction evidence="4">
        <text>alpha,alpha-trehalose 6-phosphate + H2O = alpha,alpha-trehalose + phosphate</text>
        <dbReference type="Rhea" id="RHEA:23420"/>
        <dbReference type="ChEBI" id="CHEBI:15377"/>
        <dbReference type="ChEBI" id="CHEBI:16551"/>
        <dbReference type="ChEBI" id="CHEBI:43474"/>
        <dbReference type="ChEBI" id="CHEBI:58429"/>
        <dbReference type="EC" id="3.1.3.12"/>
    </reaction>
</comment>
<dbReference type="Proteomes" id="UP000185598">
    <property type="component" value="Unassembled WGS sequence"/>
</dbReference>
<dbReference type="EMBL" id="MKIN01000020">
    <property type="protein sequence ID" value="OLP50932.1"/>
    <property type="molecule type" value="Genomic_DNA"/>
</dbReference>
<proteinExistence type="inferred from homology"/>
<dbReference type="OrthoDB" id="9814913at2"/>
<dbReference type="EMBL" id="JACIED010000005">
    <property type="protein sequence ID" value="MBB4009536.1"/>
    <property type="molecule type" value="Genomic_DNA"/>
</dbReference>
<dbReference type="EC" id="3.1.3.12" evidence="4"/>
<comment type="caution">
    <text evidence="6">The sequence shown here is derived from an EMBL/GenBank/DDBJ whole genome shotgun (WGS) entry which is preliminary data.</text>
</comment>
<dbReference type="GO" id="GO:0046872">
    <property type="term" value="F:metal ion binding"/>
    <property type="evidence" value="ECO:0007669"/>
    <property type="project" value="UniProtKB-KW"/>
</dbReference>
<reference evidence="5 8" key="2">
    <citation type="submission" date="2020-08" db="EMBL/GenBank/DDBJ databases">
        <title>Genomic Encyclopedia of Type Strains, Phase IV (KMG-IV): sequencing the most valuable type-strain genomes for metagenomic binning, comparative biology and taxonomic classification.</title>
        <authorList>
            <person name="Goeker M."/>
        </authorList>
    </citation>
    <scope>NUCLEOTIDE SEQUENCE [LARGE SCALE GENOMIC DNA]</scope>
    <source>
        <strain evidence="5 8">DSM 100021</strain>
    </source>
</reference>
<accession>A0A1Q9A8M1</accession>
<dbReference type="InterPro" id="IPR006379">
    <property type="entry name" value="HAD-SF_hydro_IIB"/>
</dbReference>
<dbReference type="GO" id="GO:0005992">
    <property type="term" value="P:trehalose biosynthetic process"/>
    <property type="evidence" value="ECO:0007669"/>
    <property type="project" value="UniProtKB-UniPathway"/>
</dbReference>
<dbReference type="InterPro" id="IPR036412">
    <property type="entry name" value="HAD-like_sf"/>
</dbReference>
<evidence type="ECO:0000313" key="7">
    <source>
        <dbReference type="Proteomes" id="UP000185598"/>
    </source>
</evidence>
<dbReference type="RefSeq" id="WP_075613635.1">
    <property type="nucleotide sequence ID" value="NZ_JACIED010000005.1"/>
</dbReference>
<evidence type="ECO:0000313" key="8">
    <source>
        <dbReference type="Proteomes" id="UP000544107"/>
    </source>
</evidence>
<protein>
    <recommendedName>
        <fullName evidence="4">Trehalose 6-phosphate phosphatase</fullName>
        <ecNumber evidence="4">3.1.3.12</ecNumber>
    </recommendedName>
</protein>
<dbReference type="UniPathway" id="UPA00299"/>
<name>A0A1Q9A8M1_9HYPH</name>
<sequence>MENQQSAIKRSPFVSGQKDAAGLLLELVDREPERYALFLDIDGTLLDLAESPDGIRVPSGLADDLATVSARMGGALALVTGRALTYADRLFAPHRFPIAGLHGTERRDASGAIIRSESSAAFLAVKEDLPRLQQAWPGVLVEDKGAAIAVHYRQAPDCADVVQQAMADAMAAVGPGYELQTGKMVVEIRPDSADKGRALQAYLSEPTFRDRVAIAIGDDVTDEAMFECVNRLGGLSFRVGDLDGSLARQSLNNPQVLRDTLSTLARRGQ</sequence>
<dbReference type="InterPro" id="IPR023214">
    <property type="entry name" value="HAD_sf"/>
</dbReference>
<evidence type="ECO:0000256" key="1">
    <source>
        <dbReference type="ARBA" id="ARBA00005199"/>
    </source>
</evidence>
<keyword evidence="4" id="KW-0460">Magnesium</keyword>
<dbReference type="Gene3D" id="3.30.70.1020">
    <property type="entry name" value="Trehalose-6-phosphate phosphatase related protein, domain 2"/>
    <property type="match status" value="1"/>
</dbReference>
<dbReference type="STRING" id="887144.BJF91_06765"/>
<evidence type="ECO:0000313" key="6">
    <source>
        <dbReference type="EMBL" id="OLP50932.1"/>
    </source>
</evidence>
<comment type="cofactor">
    <cofactor evidence="4">
        <name>Mg(2+)</name>
        <dbReference type="ChEBI" id="CHEBI:18420"/>
    </cofactor>
</comment>
<organism evidence="6 7">
    <name type="scientific">Allorhizobium taibaishanense</name>
    <dbReference type="NCBI Taxonomy" id="887144"/>
    <lineage>
        <taxon>Bacteria</taxon>
        <taxon>Pseudomonadati</taxon>
        <taxon>Pseudomonadota</taxon>
        <taxon>Alphaproteobacteria</taxon>
        <taxon>Hyphomicrobiales</taxon>
        <taxon>Rhizobiaceae</taxon>
        <taxon>Rhizobium/Agrobacterium group</taxon>
        <taxon>Allorhizobium</taxon>
    </lineage>
</organism>
<reference evidence="6 7" key="1">
    <citation type="submission" date="2016-09" db="EMBL/GenBank/DDBJ databases">
        <title>Rhizobium oryziradicis sp. nov., isolated from the root of rice.</title>
        <authorList>
            <person name="Zhao J."/>
            <person name="Zhang X."/>
        </authorList>
    </citation>
    <scope>NUCLEOTIDE SEQUENCE [LARGE SCALE GENOMIC DNA]</scope>
    <source>
        <strain evidence="6 7">14971</strain>
    </source>
</reference>
<dbReference type="NCBIfam" id="TIGR01484">
    <property type="entry name" value="HAD-SF-IIB"/>
    <property type="match status" value="1"/>
</dbReference>